<gene>
    <name evidence="1" type="ORF">HYT38_00280</name>
</gene>
<dbReference type="EMBL" id="JACOYY010000009">
    <property type="protein sequence ID" value="MBI2052102.1"/>
    <property type="molecule type" value="Genomic_DNA"/>
</dbReference>
<organism evidence="1 2">
    <name type="scientific">Candidatus Sungiibacteriota bacterium</name>
    <dbReference type="NCBI Taxonomy" id="2750080"/>
    <lineage>
        <taxon>Bacteria</taxon>
        <taxon>Candidatus Sungiibacteriota</taxon>
    </lineage>
</organism>
<accession>A0A9D6HSE6</accession>
<comment type="caution">
    <text evidence="1">The sequence shown here is derived from an EMBL/GenBank/DDBJ whole genome shotgun (WGS) entry which is preliminary data.</text>
</comment>
<protein>
    <submittedName>
        <fullName evidence="1">Uncharacterized protein</fullName>
    </submittedName>
</protein>
<sequence length="207" mass="22918">MHFPPDIDASILQAWNGCPKETIQASLAEVFGKMPESSAPKQPEPLLEPVGTITIPAATARFIARDRFVVNISPAAPVKISYIGDNFAEWFLKDDGKTEDPIGEQTLRYARLRQSSVDGPIISELGGEAKAETTLTEMFALMERQSKGEAGILLTDGYANIFYVRDIAGLFRAVYPYWYGDGWYVFAGSVEDPGWWYGGYRVFSSNS</sequence>
<evidence type="ECO:0000313" key="2">
    <source>
        <dbReference type="Proteomes" id="UP000786662"/>
    </source>
</evidence>
<evidence type="ECO:0000313" key="1">
    <source>
        <dbReference type="EMBL" id="MBI2052102.1"/>
    </source>
</evidence>
<reference evidence="1" key="1">
    <citation type="submission" date="2020-07" db="EMBL/GenBank/DDBJ databases">
        <title>Huge and variable diversity of episymbiotic CPR bacteria and DPANN archaea in groundwater ecosystems.</title>
        <authorList>
            <person name="He C.Y."/>
            <person name="Keren R."/>
            <person name="Whittaker M."/>
            <person name="Farag I.F."/>
            <person name="Doudna J."/>
            <person name="Cate J.H.D."/>
            <person name="Banfield J.F."/>
        </authorList>
    </citation>
    <scope>NUCLEOTIDE SEQUENCE</scope>
    <source>
        <strain evidence="1">NC_groundwater_191_Ag_S-0.1um_45_8</strain>
    </source>
</reference>
<name>A0A9D6HSE6_9BACT</name>
<proteinExistence type="predicted"/>
<dbReference type="AlphaFoldDB" id="A0A9D6HSE6"/>
<dbReference type="Proteomes" id="UP000786662">
    <property type="component" value="Unassembled WGS sequence"/>
</dbReference>